<protein>
    <submittedName>
        <fullName evidence="1">Uncharacterized protein</fullName>
    </submittedName>
</protein>
<reference evidence="1" key="2">
    <citation type="submission" date="2020-02" db="EMBL/GenBank/DDBJ databases">
        <title>Identification and distribution of gene clusters putatively required for synthesis of sphingolipid metabolism inhibitors in phylogenetically diverse species of the filamentous fungus Fusarium.</title>
        <authorList>
            <person name="Kim H.-S."/>
            <person name="Busman M."/>
            <person name="Brown D.W."/>
            <person name="Divon H."/>
            <person name="Uhlig S."/>
            <person name="Proctor R.H."/>
        </authorList>
    </citation>
    <scope>NUCLEOTIDE SEQUENCE</scope>
    <source>
        <strain evidence="1">NRRL 25174</strain>
    </source>
</reference>
<gene>
    <name evidence="1" type="ORF">FBEOM_13431</name>
</gene>
<dbReference type="EMBL" id="PVQB02000979">
    <property type="protein sequence ID" value="KAF4332781.1"/>
    <property type="molecule type" value="Genomic_DNA"/>
</dbReference>
<accession>A0A9P5A5X5</accession>
<reference evidence="1" key="1">
    <citation type="journal article" date="2017" name="Mycologia">
        <title>Fusarium algeriense, sp. nov., a novel toxigenic crown rot pathogen of durum wheat from Algeria is nested in the Fusarium burgessii species complex.</title>
        <authorList>
            <person name="Laraba I."/>
            <person name="Keddad A."/>
            <person name="Boureghda H."/>
            <person name="Abdallah N."/>
            <person name="Vaughan M.M."/>
            <person name="Proctor R.H."/>
            <person name="Busman M."/>
            <person name="O'Donnell K."/>
        </authorList>
    </citation>
    <scope>NUCLEOTIDE SEQUENCE</scope>
    <source>
        <strain evidence="1">NRRL 25174</strain>
    </source>
</reference>
<dbReference type="Proteomes" id="UP000730481">
    <property type="component" value="Unassembled WGS sequence"/>
</dbReference>
<evidence type="ECO:0000313" key="1">
    <source>
        <dbReference type="EMBL" id="KAF4332781.1"/>
    </source>
</evidence>
<dbReference type="OrthoDB" id="4984599at2759"/>
<sequence>MKKAYGMPSNSFQNLHIVRLQSLEQWVDWFFELRAIAKGLQIWDTMDPDQPDQDGDKLQSPKVEPYAKLKARLNKEARSENRPVLPEESIILLHNSLCQEAGIELLSYQERAQKEQAIRDLIISSVNPDIYESAISKTTKETSQHTLRQLLRTLQIETGLKGFLLDEATTTAYEEVIKEAYNGKVDTFSWKKHPWTADKCSYVEYAVTEMSSLPIKKLSPEQYNEILDEVQKPKWAPLRDIWEERGWKVAGR</sequence>
<keyword evidence="2" id="KW-1185">Reference proteome</keyword>
<evidence type="ECO:0000313" key="2">
    <source>
        <dbReference type="Proteomes" id="UP000730481"/>
    </source>
</evidence>
<comment type="caution">
    <text evidence="1">The sequence shown here is derived from an EMBL/GenBank/DDBJ whole genome shotgun (WGS) entry which is preliminary data.</text>
</comment>
<organism evidence="1 2">
    <name type="scientific">Fusarium beomiforme</name>
    <dbReference type="NCBI Taxonomy" id="44412"/>
    <lineage>
        <taxon>Eukaryota</taxon>
        <taxon>Fungi</taxon>
        <taxon>Dikarya</taxon>
        <taxon>Ascomycota</taxon>
        <taxon>Pezizomycotina</taxon>
        <taxon>Sordariomycetes</taxon>
        <taxon>Hypocreomycetidae</taxon>
        <taxon>Hypocreales</taxon>
        <taxon>Nectriaceae</taxon>
        <taxon>Fusarium</taxon>
        <taxon>Fusarium burgessii species complex</taxon>
    </lineage>
</organism>
<name>A0A9P5A5X5_9HYPO</name>
<proteinExistence type="predicted"/>
<dbReference type="AlphaFoldDB" id="A0A9P5A5X5"/>